<dbReference type="Proteomes" id="UP000607197">
    <property type="component" value="Unassembled WGS sequence"/>
</dbReference>
<accession>A0A830FJ87</accession>
<protein>
    <submittedName>
        <fullName evidence="1">Uncharacterized protein</fullName>
    </submittedName>
</protein>
<name>A0A830FJ87_9EURY</name>
<comment type="caution">
    <text evidence="1">The sequence shown here is derived from an EMBL/GenBank/DDBJ whole genome shotgun (WGS) entry which is preliminary data.</text>
</comment>
<sequence length="233" mass="24055">MTRAALLALLVVTASVGLGVVAVDSATARAPPQAACGVCTDALDDAAADHGVTVERGTSVMHVHVYANGSSRWTATVQLTDGAAALAANDTLRRAVVDTARHRVIVDDPVHLQSRVVDDSLRVTYLARNTSHTRLGVVRFDAFYASSAAPFAVGGEGAPYPGADTLVVHAPADHTVSGHGDTGSANATAVTWQGDSHARYAGDIDDHTVVSFTERGALLPGVRTALAGLVDWL</sequence>
<evidence type="ECO:0000313" key="2">
    <source>
        <dbReference type="Proteomes" id="UP000607197"/>
    </source>
</evidence>
<reference evidence="1" key="1">
    <citation type="journal article" date="2014" name="Int. J. Syst. Evol. Microbiol.">
        <title>Complete genome sequence of Corynebacterium casei LMG S-19264T (=DSM 44701T), isolated from a smear-ripened cheese.</title>
        <authorList>
            <consortium name="US DOE Joint Genome Institute (JGI-PGF)"/>
            <person name="Walter F."/>
            <person name="Albersmeier A."/>
            <person name="Kalinowski J."/>
            <person name="Ruckert C."/>
        </authorList>
    </citation>
    <scope>NUCLEOTIDE SEQUENCE</scope>
    <source>
        <strain evidence="1">JCM 19596</strain>
    </source>
</reference>
<dbReference type="RefSeq" id="WP_188978431.1">
    <property type="nucleotide sequence ID" value="NZ_BMPG01000002.1"/>
</dbReference>
<reference evidence="1" key="2">
    <citation type="submission" date="2020-09" db="EMBL/GenBank/DDBJ databases">
        <authorList>
            <person name="Sun Q."/>
            <person name="Ohkuma M."/>
        </authorList>
    </citation>
    <scope>NUCLEOTIDE SEQUENCE</scope>
    <source>
        <strain evidence="1">JCM 19596</strain>
    </source>
</reference>
<gene>
    <name evidence="1" type="ORF">GCM10009039_19670</name>
</gene>
<dbReference type="OrthoDB" id="242474at2157"/>
<dbReference type="AlphaFoldDB" id="A0A830FJ87"/>
<evidence type="ECO:0000313" key="1">
    <source>
        <dbReference type="EMBL" id="GGL61554.1"/>
    </source>
</evidence>
<dbReference type="EMBL" id="BMPG01000002">
    <property type="protein sequence ID" value="GGL61554.1"/>
    <property type="molecule type" value="Genomic_DNA"/>
</dbReference>
<keyword evidence="2" id="KW-1185">Reference proteome</keyword>
<organism evidence="1 2">
    <name type="scientific">Halocalculus aciditolerans</name>
    <dbReference type="NCBI Taxonomy" id="1383812"/>
    <lineage>
        <taxon>Archaea</taxon>
        <taxon>Methanobacteriati</taxon>
        <taxon>Methanobacteriota</taxon>
        <taxon>Stenosarchaea group</taxon>
        <taxon>Halobacteria</taxon>
        <taxon>Halobacteriales</taxon>
        <taxon>Halobacteriaceae</taxon>
        <taxon>Halocalculus</taxon>
    </lineage>
</organism>
<proteinExistence type="predicted"/>